<dbReference type="EMBL" id="JAFBXF010000012">
    <property type="protein sequence ID" value="MBM2418768.1"/>
    <property type="molecule type" value="Genomic_DNA"/>
</dbReference>
<dbReference type="RefSeq" id="WP_085628042.1">
    <property type="nucleotide sequence ID" value="NZ_JAFBWU010000012.1"/>
</dbReference>
<reference evidence="1 4" key="1">
    <citation type="submission" date="2021-01" db="EMBL/GenBank/DDBJ databases">
        <title>Diatom-associated Roseobacters Show Island Model of Population Structure.</title>
        <authorList>
            <person name="Qu L."/>
            <person name="Feng X."/>
            <person name="Chen Y."/>
            <person name="Li L."/>
            <person name="Wang X."/>
            <person name="Hu Z."/>
            <person name="Wang H."/>
            <person name="Luo H."/>
        </authorList>
    </citation>
    <scope>NUCLEOTIDE SEQUENCE</scope>
    <source>
        <strain evidence="2 4">CC28-63</strain>
        <strain evidence="1">CC28-69</strain>
    </source>
</reference>
<evidence type="ECO:0000313" key="4">
    <source>
        <dbReference type="Proteomes" id="UP000809440"/>
    </source>
</evidence>
<dbReference type="Proteomes" id="UP000809440">
    <property type="component" value="Unassembled WGS sequence"/>
</dbReference>
<sequence length="133" mass="14791">MDNSQKSQLVMARILEKSMEMGIQEWMLKFSDLELDDSYASFFYTCLEWLESEGLIRVHAYHRTMGGIANGWVQNVHLTSFGQAALNQEVSINGSPELVSQTVKNVSKEPANYSQFGDFLGGLLGGFTKSLGS</sequence>
<gene>
    <name evidence="1" type="ORF">JQX41_17395</name>
    <name evidence="2" type="ORF">JQX48_17410</name>
</gene>
<dbReference type="AlphaFoldDB" id="A0A9Q2P6F9"/>
<dbReference type="GeneID" id="62639769"/>
<comment type="caution">
    <text evidence="1">The sequence shown here is derived from an EMBL/GenBank/DDBJ whole genome shotgun (WGS) entry which is preliminary data.</text>
</comment>
<name>A0A9Q2P6F9_9RHOB</name>
<accession>A0A9Q2P6F9</accession>
<evidence type="ECO:0000313" key="3">
    <source>
        <dbReference type="Proteomes" id="UP000755667"/>
    </source>
</evidence>
<proteinExistence type="predicted"/>
<keyword evidence="4" id="KW-1185">Reference proteome</keyword>
<evidence type="ECO:0000313" key="1">
    <source>
        <dbReference type="EMBL" id="MBM2414098.1"/>
    </source>
</evidence>
<dbReference type="OrthoDB" id="7871988at2"/>
<protein>
    <submittedName>
        <fullName evidence="1">Uncharacterized protein</fullName>
    </submittedName>
</protein>
<dbReference type="Proteomes" id="UP000755667">
    <property type="component" value="Unassembled WGS sequence"/>
</dbReference>
<dbReference type="EMBL" id="JAFBXE010000012">
    <property type="protein sequence ID" value="MBM2414098.1"/>
    <property type="molecule type" value="Genomic_DNA"/>
</dbReference>
<organism evidence="1 3">
    <name type="scientific">Marivita cryptomonadis</name>
    <dbReference type="NCBI Taxonomy" id="505252"/>
    <lineage>
        <taxon>Bacteria</taxon>
        <taxon>Pseudomonadati</taxon>
        <taxon>Pseudomonadota</taxon>
        <taxon>Alphaproteobacteria</taxon>
        <taxon>Rhodobacterales</taxon>
        <taxon>Roseobacteraceae</taxon>
        <taxon>Marivita</taxon>
    </lineage>
</organism>
<evidence type="ECO:0000313" key="2">
    <source>
        <dbReference type="EMBL" id="MBM2418768.1"/>
    </source>
</evidence>